<dbReference type="Proteomes" id="UP000831181">
    <property type="component" value="Plasmid p1unnamed"/>
</dbReference>
<evidence type="ECO:0000313" key="2">
    <source>
        <dbReference type="EMBL" id="UQS85940.1"/>
    </source>
</evidence>
<name>A0A976RQF0_9LACO</name>
<keyword evidence="1" id="KW-0812">Transmembrane</keyword>
<dbReference type="EMBL" id="CP093360">
    <property type="protein sequence ID" value="UQS85940.1"/>
    <property type="molecule type" value="Genomic_DNA"/>
</dbReference>
<keyword evidence="1" id="KW-1133">Transmembrane helix</keyword>
<feature type="transmembrane region" description="Helical" evidence="1">
    <location>
        <begin position="118"/>
        <end position="136"/>
    </location>
</feature>
<dbReference type="InterPro" id="IPR021697">
    <property type="entry name" value="DUF3278"/>
</dbReference>
<keyword evidence="1" id="KW-0472">Membrane</keyword>
<feature type="transmembrane region" description="Helical" evidence="1">
    <location>
        <begin position="37"/>
        <end position="59"/>
    </location>
</feature>
<evidence type="ECO:0000313" key="3">
    <source>
        <dbReference type="Proteomes" id="UP000831181"/>
    </source>
</evidence>
<feature type="transmembrane region" description="Helical" evidence="1">
    <location>
        <begin position="65"/>
        <end position="86"/>
    </location>
</feature>
<protein>
    <submittedName>
        <fullName evidence="2">DUF3278 domain-containing protein</fullName>
    </submittedName>
</protein>
<dbReference type="Pfam" id="PF11683">
    <property type="entry name" value="DUF3278"/>
    <property type="match status" value="1"/>
</dbReference>
<dbReference type="KEGG" id="lbe:MOO44_01060"/>
<dbReference type="RefSeq" id="WP_260115749.1">
    <property type="nucleotide sequence ID" value="NZ_CP093360.1"/>
</dbReference>
<evidence type="ECO:0000256" key="1">
    <source>
        <dbReference type="SAM" id="Phobius"/>
    </source>
</evidence>
<accession>A0A976RQF0</accession>
<gene>
    <name evidence="2" type="ORF">MOO44_01060</name>
</gene>
<reference evidence="2" key="1">
    <citation type="journal article" date="2022" name="Int. J. Syst. Evol. Microbiol.">
        <title>Apilactobacillus apisilvae sp. nov., Nicolia spurrieriana gen. nov. sp. nov., Bombilactobacillus folatiphilus sp. nov. and Bombilactobacillus thymidiniphilus sp. nov., four new lactic acid bacterial isolates from stingless bees Tetragonula carbonaria and Austroplebeia australis.</title>
        <authorList>
            <person name="Oliphant S.A."/>
            <person name="Watson-Haigh N.S."/>
            <person name="Sumby K.M."/>
            <person name="Gardner J."/>
            <person name="Groom S."/>
            <person name="Jiranek V."/>
        </authorList>
    </citation>
    <scope>NUCLEOTIDE SEQUENCE</scope>
    <source>
        <strain evidence="2">SGEP1_A5</strain>
    </source>
</reference>
<keyword evidence="2" id="KW-0614">Plasmid</keyword>
<organism evidence="2 3">
    <name type="scientific">Nicoliella spurrieriana</name>
    <dbReference type="NCBI Taxonomy" id="2925830"/>
    <lineage>
        <taxon>Bacteria</taxon>
        <taxon>Bacillati</taxon>
        <taxon>Bacillota</taxon>
        <taxon>Bacilli</taxon>
        <taxon>Lactobacillales</taxon>
        <taxon>Lactobacillaceae</taxon>
        <taxon>Nicoliella</taxon>
    </lineage>
</organism>
<geneLocation type="plasmid" evidence="2 3">
    <name>p1unnamed</name>
</geneLocation>
<sequence>MKNERESLYVRYLKYFYGINGPLDEYRENEINKIGNHLFLVLFNYNVVSTLLIIIFAFNGNSFNALMWLIIANAVVIMIIVFYASFKVQSLRLDRIDVDSNNDYAITLKHLRRKTLRLALLFFVVERGFSTIFETVTSDYHGALWQNVTSIYDNSVALVITIGFAVGTYRGLKRKIDREK</sequence>
<keyword evidence="3" id="KW-1185">Reference proteome</keyword>
<feature type="transmembrane region" description="Helical" evidence="1">
    <location>
        <begin position="156"/>
        <end position="172"/>
    </location>
</feature>
<dbReference type="AlphaFoldDB" id="A0A976RQF0"/>
<proteinExistence type="predicted"/>